<name>A0ABY1QTX6_9BACT</name>
<dbReference type="PANTHER" id="PTHR13710">
    <property type="entry name" value="DNA HELICASE RECQ FAMILY MEMBER"/>
    <property type="match status" value="1"/>
</dbReference>
<dbReference type="InterPro" id="IPR004589">
    <property type="entry name" value="DNA_helicase_ATP-dep_RecQ"/>
</dbReference>
<organism evidence="7 8">
    <name type="scientific">Neorhodopirellula lusitana</name>
    <dbReference type="NCBI Taxonomy" id="445327"/>
    <lineage>
        <taxon>Bacteria</taxon>
        <taxon>Pseudomonadati</taxon>
        <taxon>Planctomycetota</taxon>
        <taxon>Planctomycetia</taxon>
        <taxon>Pirellulales</taxon>
        <taxon>Pirellulaceae</taxon>
        <taxon>Neorhodopirellula</taxon>
    </lineage>
</organism>
<feature type="domain" description="Helicase ATP-binding" evidence="5">
    <location>
        <begin position="87"/>
        <end position="275"/>
    </location>
</feature>
<dbReference type="Pfam" id="PF00271">
    <property type="entry name" value="Helicase_C"/>
    <property type="match status" value="1"/>
</dbReference>
<keyword evidence="8" id="KW-1185">Reference proteome</keyword>
<proteinExistence type="predicted"/>
<evidence type="ECO:0000259" key="6">
    <source>
        <dbReference type="PROSITE" id="PS51194"/>
    </source>
</evidence>
<gene>
    <name evidence="7" type="ORF">SAMN06265222_12415</name>
</gene>
<evidence type="ECO:0000259" key="5">
    <source>
        <dbReference type="PROSITE" id="PS51192"/>
    </source>
</evidence>
<reference evidence="7 8" key="1">
    <citation type="submission" date="2017-05" db="EMBL/GenBank/DDBJ databases">
        <authorList>
            <person name="Varghese N."/>
            <person name="Submissions S."/>
        </authorList>
    </citation>
    <scope>NUCLEOTIDE SEQUENCE [LARGE SCALE GENOMIC DNA]</scope>
    <source>
        <strain evidence="7 8">DSM 25457</strain>
    </source>
</reference>
<dbReference type="Gene3D" id="3.40.50.300">
    <property type="entry name" value="P-loop containing nucleotide triphosphate hydrolases"/>
    <property type="match status" value="2"/>
</dbReference>
<evidence type="ECO:0000256" key="3">
    <source>
        <dbReference type="ARBA" id="ARBA00022806"/>
    </source>
</evidence>
<evidence type="ECO:0000313" key="8">
    <source>
        <dbReference type="Proteomes" id="UP001158067"/>
    </source>
</evidence>
<dbReference type="InterPro" id="IPR001650">
    <property type="entry name" value="Helicase_C-like"/>
</dbReference>
<dbReference type="SMART" id="SM00487">
    <property type="entry name" value="DEXDc"/>
    <property type="match status" value="1"/>
</dbReference>
<keyword evidence="2" id="KW-0378">Hydrolase</keyword>
<dbReference type="NCBIfam" id="TIGR00614">
    <property type="entry name" value="recQ_fam"/>
    <property type="match status" value="1"/>
</dbReference>
<dbReference type="SMART" id="SM00490">
    <property type="entry name" value="HELICc"/>
    <property type="match status" value="1"/>
</dbReference>
<dbReference type="SUPFAM" id="SSF52540">
    <property type="entry name" value="P-loop containing nucleoside triphosphate hydrolases"/>
    <property type="match status" value="1"/>
</dbReference>
<keyword evidence="1" id="KW-0547">Nucleotide-binding</keyword>
<dbReference type="PROSITE" id="PS51192">
    <property type="entry name" value="HELICASE_ATP_BIND_1"/>
    <property type="match status" value="1"/>
</dbReference>
<evidence type="ECO:0000256" key="2">
    <source>
        <dbReference type="ARBA" id="ARBA00022801"/>
    </source>
</evidence>
<keyword evidence="3 7" id="KW-0347">Helicase</keyword>
<evidence type="ECO:0000313" key="7">
    <source>
        <dbReference type="EMBL" id="SMP77908.1"/>
    </source>
</evidence>
<dbReference type="InterPro" id="IPR027417">
    <property type="entry name" value="P-loop_NTPase"/>
</dbReference>
<dbReference type="Proteomes" id="UP001158067">
    <property type="component" value="Unassembled WGS sequence"/>
</dbReference>
<evidence type="ECO:0000256" key="4">
    <source>
        <dbReference type="ARBA" id="ARBA00022840"/>
    </source>
</evidence>
<feature type="domain" description="Helicase C-terminal" evidence="6">
    <location>
        <begin position="301"/>
        <end position="459"/>
    </location>
</feature>
<comment type="caution">
    <text evidence="7">The sequence shown here is derived from an EMBL/GenBank/DDBJ whole genome shotgun (WGS) entry which is preliminary data.</text>
</comment>
<protein>
    <submittedName>
        <fullName evidence="7">ATP-dependent DNA helicase RecQ</fullName>
    </submittedName>
</protein>
<dbReference type="PROSITE" id="PS51194">
    <property type="entry name" value="HELICASE_CTER"/>
    <property type="match status" value="1"/>
</dbReference>
<dbReference type="PANTHER" id="PTHR13710:SF150">
    <property type="entry name" value="ATP-DEPENDENT DNA HELICASE RECQ"/>
    <property type="match status" value="1"/>
</dbReference>
<dbReference type="InterPro" id="IPR011545">
    <property type="entry name" value="DEAD/DEAH_box_helicase_dom"/>
</dbReference>
<sequence>MSVLTRFLARELVVQGYAPPRNLPKLCPASLVWPPLRTRVRVDLGLFRGCNWERCRCDRENMSLDALSTLREYFQYDSFRGCQAAVIDRVSSGKHAMVVMPTGGGKSLCFQIPALMTPAVDDVRGVSPDRRAGEGPKPGLTLVLSPLVALMQDQVDALVRRGIDATLINSSLDRDTRIARQAELAAGKYRLLYVTPERFRKPEFTEMLSRREVRLLAVDEAHCVSQWGHDFRPDYSRIADIRASIGNPTTIALTATATAECRQDIYRQLGIDEGDIELFHEGIERPNLSIDIEPVMDEDEKLEQILESVEDPEVWGEQRDRPGGMIVYFSLIKTLMRFSEQMTRRGIDHVTYHGDLSRKARRRMQNEFMSGNVDTVLATPAFGMGIDKEDIRLIVHAETPGSIESYYQEIGRAGRDGKPSRCLWLYDQADLMTQMQFINWANPDANFYDSLMHTLKEHGDRCRAFGMEWINRHLQRVSPHDHRLETAIAMMDRLGVVAGPRPPECFELLAEELPESLRDEERLEEKIRRDQQRLYGMVQLAKTPKEERQAFLNTYFMG</sequence>
<keyword evidence="4" id="KW-0067">ATP-binding</keyword>
<dbReference type="EMBL" id="FXUG01000024">
    <property type="protein sequence ID" value="SMP77908.1"/>
    <property type="molecule type" value="Genomic_DNA"/>
</dbReference>
<dbReference type="Pfam" id="PF00270">
    <property type="entry name" value="DEAD"/>
    <property type="match status" value="1"/>
</dbReference>
<dbReference type="GO" id="GO:0004386">
    <property type="term" value="F:helicase activity"/>
    <property type="evidence" value="ECO:0007669"/>
    <property type="project" value="UniProtKB-KW"/>
</dbReference>
<dbReference type="CDD" id="cd17920">
    <property type="entry name" value="DEXHc_RecQ"/>
    <property type="match status" value="1"/>
</dbReference>
<accession>A0ABY1QTX6</accession>
<evidence type="ECO:0000256" key="1">
    <source>
        <dbReference type="ARBA" id="ARBA00022741"/>
    </source>
</evidence>
<dbReference type="InterPro" id="IPR014001">
    <property type="entry name" value="Helicase_ATP-bd"/>
</dbReference>